<gene>
    <name evidence="2" type="ORF">GE061_007290</name>
</gene>
<sequence>MESNFSGMRLRNGKVILGDGDLRIVNSDGLQGGSYIPAHVGSSDESIAISHDTRVLELEKELRKANLRILSLEDHIEQMSIRSNRSSRASLRSESRQGSHFGSVPSSAEWFYTQTSEHLVVRPILAECSSPDESLSSATDFSTSGLSSAARPNTSGRLGFSSFVGTPCNQGTRVSVACSSAVHDSRGDVPPRSEGTTPFDK</sequence>
<feature type="compositionally biased region" description="Low complexity" evidence="1">
    <location>
        <begin position="81"/>
        <end position="90"/>
    </location>
</feature>
<keyword evidence="3" id="KW-1185">Reference proteome</keyword>
<comment type="caution">
    <text evidence="2">The sequence shown here is derived from an EMBL/GenBank/DDBJ whole genome shotgun (WGS) entry which is preliminary data.</text>
</comment>
<organism evidence="2 3">
    <name type="scientific">Apolygus lucorum</name>
    <name type="common">Small green plant bug</name>
    <name type="synonym">Lygocoris lucorum</name>
    <dbReference type="NCBI Taxonomy" id="248454"/>
    <lineage>
        <taxon>Eukaryota</taxon>
        <taxon>Metazoa</taxon>
        <taxon>Ecdysozoa</taxon>
        <taxon>Arthropoda</taxon>
        <taxon>Hexapoda</taxon>
        <taxon>Insecta</taxon>
        <taxon>Pterygota</taxon>
        <taxon>Neoptera</taxon>
        <taxon>Paraneoptera</taxon>
        <taxon>Hemiptera</taxon>
        <taxon>Heteroptera</taxon>
        <taxon>Panheteroptera</taxon>
        <taxon>Cimicomorpha</taxon>
        <taxon>Miridae</taxon>
        <taxon>Mirini</taxon>
        <taxon>Apolygus</taxon>
    </lineage>
</organism>
<dbReference type="EMBL" id="WIXP02000015">
    <property type="protein sequence ID" value="KAF6199264.1"/>
    <property type="molecule type" value="Genomic_DNA"/>
</dbReference>
<reference evidence="2" key="1">
    <citation type="journal article" date="2021" name="Mol. Ecol. Resour.">
        <title>Apolygus lucorum genome provides insights into omnivorousness and mesophyll feeding.</title>
        <authorList>
            <person name="Liu Y."/>
            <person name="Liu H."/>
            <person name="Wang H."/>
            <person name="Huang T."/>
            <person name="Liu B."/>
            <person name="Yang B."/>
            <person name="Yin L."/>
            <person name="Li B."/>
            <person name="Zhang Y."/>
            <person name="Zhang S."/>
            <person name="Jiang F."/>
            <person name="Zhang X."/>
            <person name="Ren Y."/>
            <person name="Wang B."/>
            <person name="Wang S."/>
            <person name="Lu Y."/>
            <person name="Wu K."/>
            <person name="Fan W."/>
            <person name="Wang G."/>
        </authorList>
    </citation>
    <scope>NUCLEOTIDE SEQUENCE</scope>
    <source>
        <strain evidence="2">12Hb</strain>
    </source>
</reference>
<feature type="region of interest" description="Disordered" evidence="1">
    <location>
        <begin position="81"/>
        <end position="104"/>
    </location>
</feature>
<dbReference type="AlphaFoldDB" id="A0A6A4IRB8"/>
<evidence type="ECO:0000313" key="3">
    <source>
        <dbReference type="Proteomes" id="UP000466442"/>
    </source>
</evidence>
<protein>
    <submittedName>
        <fullName evidence="2">Uncharacterized protein</fullName>
    </submittedName>
</protein>
<proteinExistence type="predicted"/>
<feature type="region of interest" description="Disordered" evidence="1">
    <location>
        <begin position="179"/>
        <end position="201"/>
    </location>
</feature>
<name>A0A6A4IRB8_APOLU</name>
<evidence type="ECO:0000256" key="1">
    <source>
        <dbReference type="SAM" id="MobiDB-lite"/>
    </source>
</evidence>
<dbReference type="Proteomes" id="UP000466442">
    <property type="component" value="Unassembled WGS sequence"/>
</dbReference>
<evidence type="ECO:0000313" key="2">
    <source>
        <dbReference type="EMBL" id="KAF6199264.1"/>
    </source>
</evidence>
<accession>A0A6A4IRB8</accession>